<dbReference type="Gene3D" id="2.40.160.60">
    <property type="entry name" value="Outer membrane protein transport protein (OMPP1/FadL/TodX)"/>
    <property type="match status" value="1"/>
</dbReference>
<dbReference type="RefSeq" id="WP_277577063.1">
    <property type="nucleotide sequence ID" value="NZ_JANRMI010000001.1"/>
</dbReference>
<evidence type="ECO:0000313" key="3">
    <source>
        <dbReference type="Proteomes" id="UP001152321"/>
    </source>
</evidence>
<gene>
    <name evidence="2" type="ORF">NWE73_04375</name>
</gene>
<evidence type="ECO:0000313" key="2">
    <source>
        <dbReference type="EMBL" id="MDG0815588.1"/>
    </source>
</evidence>
<feature type="chain" id="PRO_5046155099" description="PorV/PorQ family protein" evidence="1">
    <location>
        <begin position="19"/>
        <end position="372"/>
    </location>
</feature>
<comment type="caution">
    <text evidence="2">The sequence shown here is derived from an EMBL/GenBank/DDBJ whole genome shotgun (WGS) entry which is preliminary data.</text>
</comment>
<keyword evidence="1" id="KW-0732">Signal</keyword>
<name>A0ABT6DFG8_9BACT</name>
<accession>A0ABT6DFG8</accession>
<evidence type="ECO:0000256" key="1">
    <source>
        <dbReference type="SAM" id="SignalP"/>
    </source>
</evidence>
<proteinExistence type="predicted"/>
<protein>
    <recommendedName>
        <fullName evidence="4">PorV/PorQ family protein</fullName>
    </recommendedName>
</protein>
<evidence type="ECO:0008006" key="4">
    <source>
        <dbReference type="Google" id="ProtNLM"/>
    </source>
</evidence>
<dbReference type="EMBL" id="JANRMI010000001">
    <property type="protein sequence ID" value="MDG0815588.1"/>
    <property type="molecule type" value="Genomic_DNA"/>
</dbReference>
<keyword evidence="3" id="KW-1185">Reference proteome</keyword>
<feature type="signal peptide" evidence="1">
    <location>
        <begin position="1"/>
        <end position="18"/>
    </location>
</feature>
<sequence>MIKIITSLLLMVFSQAVAAQQVYETARSLRSLGMGGMYIPIVNDADALFYNPAALGRLKGMNLLLANVGVGINSDSISEIDTLTSFDPNDPSSFDSLFGKRIAAQAVAKAAVALPYFGLGYFTNYDVSLELHNPAYPQFKTFFLNDSGYVLGGAVPLGPDSYLGMNFKRINRWGGEEKDLGLTTIANGASFSDIGSNFDNKGVGYGLDLAAMTTLPLPLGPTFALVWQDVGGTAFTKTSGTDAPPHIEQNLSVGAGLGFDLPGIDWTAGAELRHLLEPDIQIGKKIHLGTELSLPLIDLRAGINQGYFSYGLGVNILIFHIDAVSYTEELGVYPGQTAENRYAVSLSIDLSFDANFHFTDNNGKKRKLKQRR</sequence>
<reference evidence="2" key="1">
    <citation type="submission" date="2022-08" db="EMBL/GenBank/DDBJ databases">
        <title>Novel Bdellovibrio Species Isolated from Svalbard: Designation Bdellovibrio svalbardensis.</title>
        <authorList>
            <person name="Mitchell R.J."/>
            <person name="Choi S.Y."/>
        </authorList>
    </citation>
    <scope>NUCLEOTIDE SEQUENCE</scope>
    <source>
        <strain evidence="2">PAP01</strain>
    </source>
</reference>
<organism evidence="2 3">
    <name type="scientific">Bdellovibrio svalbardensis</name>
    <dbReference type="NCBI Taxonomy" id="2972972"/>
    <lineage>
        <taxon>Bacteria</taxon>
        <taxon>Pseudomonadati</taxon>
        <taxon>Bdellovibrionota</taxon>
        <taxon>Bdellovibrionia</taxon>
        <taxon>Bdellovibrionales</taxon>
        <taxon>Pseudobdellovibrionaceae</taxon>
        <taxon>Bdellovibrio</taxon>
    </lineage>
</organism>
<dbReference type="Proteomes" id="UP001152321">
    <property type="component" value="Unassembled WGS sequence"/>
</dbReference>